<feature type="binding site" evidence="8">
    <location>
        <position position="64"/>
    </location>
    <ligand>
        <name>substrate</name>
    </ligand>
</feature>
<keyword evidence="6 8" id="KW-0413">Isomerase</keyword>
<dbReference type="RefSeq" id="WP_088710831.1">
    <property type="nucleotide sequence ID" value="NZ_NFZT01000001.1"/>
</dbReference>
<comment type="caution">
    <text evidence="10">The sequence shown here is derived from an EMBL/GenBank/DDBJ whole genome shotgun (WGS) entry which is preliminary data.</text>
</comment>
<comment type="subunit">
    <text evidence="8">Homodimer.</text>
</comment>
<keyword evidence="8" id="KW-0963">Cytoplasm</keyword>
<dbReference type="GO" id="GO:0005829">
    <property type="term" value="C:cytosol"/>
    <property type="evidence" value="ECO:0007669"/>
    <property type="project" value="TreeGrafter"/>
</dbReference>
<dbReference type="OrthoDB" id="9805408at2"/>
<dbReference type="Proteomes" id="UP000198462">
    <property type="component" value="Unassembled WGS sequence"/>
</dbReference>
<dbReference type="EC" id="5.1.1.7" evidence="3 8"/>
<evidence type="ECO:0000313" key="10">
    <source>
        <dbReference type="EMBL" id="OWV32033.1"/>
    </source>
</evidence>
<feature type="binding site" evidence="8">
    <location>
        <begin position="202"/>
        <end position="203"/>
    </location>
    <ligand>
        <name>substrate</name>
    </ligand>
</feature>
<dbReference type="AlphaFoldDB" id="A0A219B1N3"/>
<comment type="catalytic activity">
    <reaction evidence="7 8">
        <text>(2S,6S)-2,6-diaminopimelate = meso-2,6-diaminopimelate</text>
        <dbReference type="Rhea" id="RHEA:15393"/>
        <dbReference type="ChEBI" id="CHEBI:57609"/>
        <dbReference type="ChEBI" id="CHEBI:57791"/>
        <dbReference type="EC" id="5.1.1.7"/>
    </reaction>
</comment>
<dbReference type="EMBL" id="NFZT01000001">
    <property type="protein sequence ID" value="OWV32033.1"/>
    <property type="molecule type" value="Genomic_DNA"/>
</dbReference>
<comment type="subcellular location">
    <subcellularLocation>
        <location evidence="8">Cytoplasm</location>
    </subcellularLocation>
</comment>
<comment type="function">
    <text evidence="8">Catalyzes the stereoinversion of LL-2,6-diaminopimelate (L,L-DAP) to meso-diaminopimelate (meso-DAP), a precursor of L-lysine and an essential component of the bacterial peptidoglycan.</text>
</comment>
<feature type="binding site" evidence="8">
    <location>
        <position position="46"/>
    </location>
    <ligand>
        <name>substrate</name>
    </ligand>
</feature>
<evidence type="ECO:0000256" key="6">
    <source>
        <dbReference type="ARBA" id="ARBA00023235"/>
    </source>
</evidence>
<keyword evidence="5 8" id="KW-0457">Lysine biosynthesis</keyword>
<evidence type="ECO:0000256" key="3">
    <source>
        <dbReference type="ARBA" id="ARBA00013080"/>
    </source>
</evidence>
<feature type="site" description="Could be important to modulate the pK values of the two catalytic cysteine residues" evidence="8">
    <location>
        <position position="153"/>
    </location>
</feature>
<dbReference type="STRING" id="1234595.C725_1560"/>
<accession>A0A219B1N3</accession>
<feature type="binding site" evidence="8">
    <location>
        <begin position="212"/>
        <end position="213"/>
    </location>
    <ligand>
        <name>substrate</name>
    </ligand>
</feature>
<reference evidence="11" key="1">
    <citation type="submission" date="2017-05" db="EMBL/GenBank/DDBJ databases">
        <authorList>
            <person name="Lin X."/>
        </authorList>
    </citation>
    <scope>NUCLEOTIDE SEQUENCE [LARGE SCALE GENOMIC DNA]</scope>
    <source>
        <strain evidence="11">JLT2012</strain>
    </source>
</reference>
<dbReference type="InterPro" id="IPR001653">
    <property type="entry name" value="DAP_epimerase_DapF"/>
</dbReference>
<evidence type="ECO:0000256" key="7">
    <source>
        <dbReference type="ARBA" id="ARBA00051712"/>
    </source>
</evidence>
<evidence type="ECO:0000256" key="2">
    <source>
        <dbReference type="ARBA" id="ARBA00010219"/>
    </source>
</evidence>
<feature type="active site" description="Proton acceptor" evidence="8">
    <location>
        <position position="211"/>
    </location>
</feature>
<evidence type="ECO:0000256" key="5">
    <source>
        <dbReference type="ARBA" id="ARBA00023154"/>
    </source>
</evidence>
<dbReference type="GO" id="GO:0009089">
    <property type="term" value="P:lysine biosynthetic process via diaminopimelate"/>
    <property type="evidence" value="ECO:0007669"/>
    <property type="project" value="UniProtKB-UniRule"/>
</dbReference>
<comment type="similarity">
    <text evidence="2 8">Belongs to the diaminopimelate epimerase family.</text>
</comment>
<dbReference type="SUPFAM" id="SSF54506">
    <property type="entry name" value="Diaminopimelate epimerase-like"/>
    <property type="match status" value="2"/>
</dbReference>
<evidence type="ECO:0000256" key="9">
    <source>
        <dbReference type="PROSITE-ProRule" id="PRU10125"/>
    </source>
</evidence>
<feature type="active site" description="Proton donor" evidence="8">
    <location>
        <position position="73"/>
    </location>
</feature>
<evidence type="ECO:0000256" key="8">
    <source>
        <dbReference type="HAMAP-Rule" id="MF_00197"/>
    </source>
</evidence>
<proteinExistence type="inferred from homology"/>
<dbReference type="InterPro" id="IPR018510">
    <property type="entry name" value="DAP_epimerase_AS"/>
</dbReference>
<feature type="binding site" evidence="8">
    <location>
        <position position="13"/>
    </location>
    <ligand>
        <name>substrate</name>
    </ligand>
</feature>
<evidence type="ECO:0000313" key="11">
    <source>
        <dbReference type="Proteomes" id="UP000198462"/>
    </source>
</evidence>
<keyword evidence="11" id="KW-1185">Reference proteome</keyword>
<keyword evidence="4 8" id="KW-0028">Amino-acid biosynthesis</keyword>
<feature type="binding site" evidence="8">
    <location>
        <begin position="74"/>
        <end position="75"/>
    </location>
    <ligand>
        <name>substrate</name>
    </ligand>
</feature>
<feature type="active site" evidence="9">
    <location>
        <position position="73"/>
    </location>
</feature>
<feature type="binding site" evidence="8">
    <location>
        <position position="184"/>
    </location>
    <ligand>
        <name>substrate</name>
    </ligand>
</feature>
<dbReference type="PANTHER" id="PTHR31689">
    <property type="entry name" value="DIAMINOPIMELATE EPIMERASE, CHLOROPLASTIC"/>
    <property type="match status" value="1"/>
</dbReference>
<dbReference type="Pfam" id="PF01678">
    <property type="entry name" value="DAP_epimerase"/>
    <property type="match status" value="2"/>
</dbReference>
<dbReference type="Gene3D" id="3.10.310.10">
    <property type="entry name" value="Diaminopimelate Epimerase, Chain A, domain 1"/>
    <property type="match status" value="2"/>
</dbReference>
<evidence type="ECO:0000256" key="4">
    <source>
        <dbReference type="ARBA" id="ARBA00022605"/>
    </source>
</evidence>
<evidence type="ECO:0000256" key="1">
    <source>
        <dbReference type="ARBA" id="ARBA00005196"/>
    </source>
</evidence>
<comment type="pathway">
    <text evidence="1 8">Amino-acid biosynthesis; L-lysine biosynthesis via DAP pathway; DL-2,6-diaminopimelate from LL-2,6-diaminopimelate: step 1/1.</text>
</comment>
<name>A0A219B1N3_9SPHN</name>
<gene>
    <name evidence="8" type="primary">dapF</name>
    <name evidence="10" type="ORF">B5C34_00205</name>
</gene>
<feature type="binding site" evidence="8">
    <location>
        <position position="151"/>
    </location>
    <ligand>
        <name>substrate</name>
    </ligand>
</feature>
<dbReference type="PANTHER" id="PTHR31689:SF0">
    <property type="entry name" value="DIAMINOPIMELATE EPIMERASE"/>
    <property type="match status" value="1"/>
</dbReference>
<dbReference type="HAMAP" id="MF_00197">
    <property type="entry name" value="DAP_epimerase"/>
    <property type="match status" value="1"/>
</dbReference>
<feature type="site" description="Could be important to modulate the pK values of the two catalytic cysteine residues" evidence="8">
    <location>
        <position position="202"/>
    </location>
</feature>
<dbReference type="NCBIfam" id="TIGR00652">
    <property type="entry name" value="DapF"/>
    <property type="match status" value="1"/>
</dbReference>
<dbReference type="PROSITE" id="PS01326">
    <property type="entry name" value="DAP_EPIMERASE"/>
    <property type="match status" value="1"/>
</dbReference>
<protein>
    <recommendedName>
        <fullName evidence="3 8">Diaminopimelate epimerase</fullName>
        <shortName evidence="8">DAP epimerase</shortName>
        <ecNumber evidence="3 8">5.1.1.7</ecNumber>
    </recommendedName>
    <alternativeName>
        <fullName evidence="8">PLP-independent amino acid racemase</fullName>
    </alternativeName>
</protein>
<sequence length="267" mass="28649">MARPFIKMHGLGNDFVVFDARDDEFSLSADQVRAVADRRTGVGCDQLFVMEPSDKADVFMRIYNADGSEVAACGNGARCIARLVGDGRETVRIETLAGLIEGRADGAGAALDMGAPKLGWQEIPLAYAMDTLEMPVGWGMLERPVGVNMGNPHAVFFVERLDDVPITELGPEIETDPLFPEKVNVGVAEVLAPDAVRLKVWERGAGLTQACGTGACAAAVAAMRRKLTERKVTVHLPGGALEIEWREDGHVLMTGPAEISFTGQIDL</sequence>
<organism evidence="10 11">
    <name type="scientific">Pacificimonas flava</name>
    <dbReference type="NCBI Taxonomy" id="1234595"/>
    <lineage>
        <taxon>Bacteria</taxon>
        <taxon>Pseudomonadati</taxon>
        <taxon>Pseudomonadota</taxon>
        <taxon>Alphaproteobacteria</taxon>
        <taxon>Sphingomonadales</taxon>
        <taxon>Sphingosinicellaceae</taxon>
        <taxon>Pacificimonas</taxon>
    </lineage>
</organism>
<dbReference type="UniPathway" id="UPA00034">
    <property type="reaction ID" value="UER00025"/>
</dbReference>
<dbReference type="GO" id="GO:0008837">
    <property type="term" value="F:diaminopimelate epimerase activity"/>
    <property type="evidence" value="ECO:0007669"/>
    <property type="project" value="UniProtKB-UniRule"/>
</dbReference>